<dbReference type="Proteomes" id="UP000594262">
    <property type="component" value="Unplaced"/>
</dbReference>
<evidence type="ECO:0000256" key="1">
    <source>
        <dbReference type="ARBA" id="ARBA00004184"/>
    </source>
</evidence>
<dbReference type="PANTHER" id="PTHR45949:SF2">
    <property type="entry name" value="SORTING NEXIN-4"/>
    <property type="match status" value="1"/>
</dbReference>
<evidence type="ECO:0000256" key="9">
    <source>
        <dbReference type="SAM" id="MobiDB-lite"/>
    </source>
</evidence>
<dbReference type="PROSITE" id="PS50195">
    <property type="entry name" value="PX"/>
    <property type="match status" value="1"/>
</dbReference>
<evidence type="ECO:0000256" key="3">
    <source>
        <dbReference type="ARBA" id="ARBA00010883"/>
    </source>
</evidence>
<evidence type="ECO:0000313" key="11">
    <source>
        <dbReference type="EnsemblMetazoa" id="CLYHEMP023308.1"/>
    </source>
</evidence>
<dbReference type="GO" id="GO:0000407">
    <property type="term" value="C:phagophore assembly site"/>
    <property type="evidence" value="ECO:0007669"/>
    <property type="project" value="TreeGrafter"/>
</dbReference>
<evidence type="ECO:0000256" key="7">
    <source>
        <dbReference type="ARBA" id="ARBA00023136"/>
    </source>
</evidence>
<dbReference type="Gene3D" id="3.30.1520.10">
    <property type="entry name" value="Phox-like domain"/>
    <property type="match status" value="1"/>
</dbReference>
<protein>
    <recommendedName>
        <fullName evidence="10">PX domain-containing protein</fullName>
    </recommendedName>
</protein>
<dbReference type="Pfam" id="PF00787">
    <property type="entry name" value="PX"/>
    <property type="match status" value="1"/>
</dbReference>
<dbReference type="EnsemblMetazoa" id="CLYHEMT023308.1">
    <property type="protein sequence ID" value="CLYHEMP023308.1"/>
    <property type="gene ID" value="CLYHEMG023308"/>
</dbReference>
<comment type="subcellular location">
    <subcellularLocation>
        <location evidence="2">Cytoplasm</location>
    </subcellularLocation>
    <subcellularLocation>
        <location evidence="1">Endomembrane system</location>
        <topology evidence="1">Peripheral membrane protein</topology>
    </subcellularLocation>
</comment>
<evidence type="ECO:0000256" key="5">
    <source>
        <dbReference type="ARBA" id="ARBA00022490"/>
    </source>
</evidence>
<evidence type="ECO:0000259" key="10">
    <source>
        <dbReference type="PROSITE" id="PS50195"/>
    </source>
</evidence>
<feature type="domain" description="PX" evidence="10">
    <location>
        <begin position="96"/>
        <end position="218"/>
    </location>
</feature>
<keyword evidence="5" id="KW-0963">Cytoplasm</keyword>
<dbReference type="Pfam" id="PF09325">
    <property type="entry name" value="Vps5"/>
    <property type="match status" value="1"/>
</dbReference>
<name>A0A7M5XI07_9CNID</name>
<dbReference type="InterPro" id="IPR001683">
    <property type="entry name" value="PX_dom"/>
</dbReference>
<dbReference type="SMART" id="SM00312">
    <property type="entry name" value="PX"/>
    <property type="match status" value="1"/>
</dbReference>
<keyword evidence="12" id="KW-1185">Reference proteome</keyword>
<evidence type="ECO:0000313" key="12">
    <source>
        <dbReference type="Proteomes" id="UP000594262"/>
    </source>
</evidence>
<sequence length="485" mass="55716">MEAEDSNPFLSDEPSEIDSKNPFDDTGDFMDGGGDLDETPDFDFEASKPTLQVEEKSPPANLPTYTSLEEEQVHTIMRSVSMEDTDSLEDRKKAMSDSQDLFVKVDSPEKHVEGYVSYGVITQTTRTEFEKAEYKVRRRYQDFLWLRHKLEESYPTHIIPPLPEKFSFTKNLTDKYDADFLKTRQKALDKFMCRVVDHPVLSFNQNLKTFLSAKAWEMTTARKKAPGAASKVGGSVKNTAAQLMMKNRDELFTEQNQYNTAFQAKTKSFLTIADMIAQDRFFLLEDSTEYGSAFRLWANSESKLAETLNGVSESIDKSCVNLKSILRIQELRFCEPIREYNLYCDAVKYASKRRDQIQMEQELVTEELAKRRAEKEEVESGEAKSFAQFFGKDPEKAKEERLTKLNQQIRDLTAEVETLANNRAKADEDFKADLERWNASKKSDIKALLMDLADKHIKFYESNIAAWQGSLEVIGKPRKMPANME</sequence>
<reference evidence="11" key="1">
    <citation type="submission" date="2021-01" db="UniProtKB">
        <authorList>
            <consortium name="EnsemblMetazoa"/>
        </authorList>
    </citation>
    <scope>IDENTIFICATION</scope>
</reference>
<evidence type="ECO:0000256" key="8">
    <source>
        <dbReference type="SAM" id="Coils"/>
    </source>
</evidence>
<dbReference type="OrthoDB" id="205639at2759"/>
<dbReference type="AlphaFoldDB" id="A0A7M5XI07"/>
<evidence type="ECO:0000256" key="6">
    <source>
        <dbReference type="ARBA" id="ARBA00023121"/>
    </source>
</evidence>
<dbReference type="RefSeq" id="XP_066918185.1">
    <property type="nucleotide sequence ID" value="XM_067062084.1"/>
</dbReference>
<dbReference type="GO" id="GO:0000422">
    <property type="term" value="P:autophagy of mitochondrion"/>
    <property type="evidence" value="ECO:0007669"/>
    <property type="project" value="TreeGrafter"/>
</dbReference>
<dbReference type="PANTHER" id="PTHR45949">
    <property type="entry name" value="SORTING NEXIN-4"/>
    <property type="match status" value="1"/>
</dbReference>
<dbReference type="GO" id="GO:0032456">
    <property type="term" value="P:endocytic recycling"/>
    <property type="evidence" value="ECO:0007669"/>
    <property type="project" value="TreeGrafter"/>
</dbReference>
<dbReference type="Gene3D" id="1.20.1270.60">
    <property type="entry name" value="Arfaptin homology (AH) domain/BAR domain"/>
    <property type="match status" value="1"/>
</dbReference>
<dbReference type="GO" id="GO:0015031">
    <property type="term" value="P:protein transport"/>
    <property type="evidence" value="ECO:0007669"/>
    <property type="project" value="TreeGrafter"/>
</dbReference>
<comment type="similarity">
    <text evidence="3">Belongs to the sorting nexin family.</text>
</comment>
<dbReference type="GO" id="GO:0035091">
    <property type="term" value="F:phosphatidylinositol binding"/>
    <property type="evidence" value="ECO:0007669"/>
    <property type="project" value="InterPro"/>
</dbReference>
<dbReference type="CDD" id="cd06860">
    <property type="entry name" value="PX_SNX7_30_like"/>
    <property type="match status" value="1"/>
</dbReference>
<proteinExistence type="inferred from homology"/>
<dbReference type="InterPro" id="IPR015404">
    <property type="entry name" value="Vps5_C"/>
</dbReference>
<evidence type="ECO:0000256" key="4">
    <source>
        <dbReference type="ARBA" id="ARBA00022448"/>
    </source>
</evidence>
<organism evidence="11 12">
    <name type="scientific">Clytia hemisphaerica</name>
    <dbReference type="NCBI Taxonomy" id="252671"/>
    <lineage>
        <taxon>Eukaryota</taxon>
        <taxon>Metazoa</taxon>
        <taxon>Cnidaria</taxon>
        <taxon>Hydrozoa</taxon>
        <taxon>Hydroidolina</taxon>
        <taxon>Leptothecata</taxon>
        <taxon>Obeliida</taxon>
        <taxon>Clytiidae</taxon>
        <taxon>Clytia</taxon>
    </lineage>
</organism>
<keyword evidence="6" id="KW-0446">Lipid-binding</keyword>
<keyword evidence="7" id="KW-0472">Membrane</keyword>
<evidence type="ECO:0000256" key="2">
    <source>
        <dbReference type="ARBA" id="ARBA00004496"/>
    </source>
</evidence>
<feature type="compositionally biased region" description="Acidic residues" evidence="9">
    <location>
        <begin position="34"/>
        <end position="44"/>
    </location>
</feature>
<dbReference type="GO" id="GO:0005769">
    <property type="term" value="C:early endosome"/>
    <property type="evidence" value="ECO:0007669"/>
    <property type="project" value="TreeGrafter"/>
</dbReference>
<dbReference type="GO" id="GO:0034727">
    <property type="term" value="P:piecemeal microautophagy of the nucleus"/>
    <property type="evidence" value="ECO:0007669"/>
    <property type="project" value="TreeGrafter"/>
</dbReference>
<keyword evidence="4" id="KW-0813">Transport</keyword>
<dbReference type="GeneID" id="136805517"/>
<dbReference type="InterPro" id="IPR036871">
    <property type="entry name" value="PX_dom_sf"/>
</dbReference>
<dbReference type="InterPro" id="IPR027267">
    <property type="entry name" value="AH/BAR_dom_sf"/>
</dbReference>
<accession>A0A7M5XI07</accession>
<dbReference type="GO" id="GO:0061709">
    <property type="term" value="P:reticulophagy"/>
    <property type="evidence" value="ECO:0007669"/>
    <property type="project" value="TreeGrafter"/>
</dbReference>
<dbReference type="SUPFAM" id="SSF64268">
    <property type="entry name" value="PX domain"/>
    <property type="match status" value="1"/>
</dbReference>
<feature type="region of interest" description="Disordered" evidence="9">
    <location>
        <begin position="1"/>
        <end position="63"/>
    </location>
</feature>
<keyword evidence="8" id="KW-0175">Coiled coil</keyword>
<feature type="coiled-coil region" evidence="8">
    <location>
        <begin position="356"/>
        <end position="429"/>
    </location>
</feature>